<sequence>MSPQPFAFIYYLFNITRNEKGASLVELLTATVIFLAIILPLSSYYISSISLYDRTRVETELQNETDFLLSTILNTVQDASYFELDGNTADVDSTLLSIFSHDLAGQNLLPVSERASVHPGIKRYNLQKEYYKADDQADDIQKTTLTRISYGFNVSDKNDVHKNFEYNSFSYLANGVFALDEEKQVLTVYLLVAPRGNGTIQNGQKSAFLNDSEVLNELNRLRSERAPNDKEPLHFIRIIKTSFAVTNLKRG</sequence>
<organism evidence="2 4">
    <name type="scientific">Aneurinibacillus migulanus</name>
    <name type="common">Bacillus migulanus</name>
    <dbReference type="NCBI Taxonomy" id="47500"/>
    <lineage>
        <taxon>Bacteria</taxon>
        <taxon>Bacillati</taxon>
        <taxon>Bacillota</taxon>
        <taxon>Bacilli</taxon>
        <taxon>Bacillales</taxon>
        <taxon>Paenibacillaceae</taxon>
        <taxon>Aneurinibacillus group</taxon>
        <taxon>Aneurinibacillus</taxon>
    </lineage>
</organism>
<accession>A0A0D1W318</accession>
<evidence type="ECO:0000256" key="1">
    <source>
        <dbReference type="SAM" id="Phobius"/>
    </source>
</evidence>
<dbReference type="EMBL" id="LGUG01000004">
    <property type="protein sequence ID" value="KON95085.1"/>
    <property type="molecule type" value="Genomic_DNA"/>
</dbReference>
<protein>
    <recommendedName>
        <fullName evidence="6">Prepilin-type N-terminal cleavage/methylation domain-containing protein</fullName>
    </recommendedName>
</protein>
<keyword evidence="4" id="KW-1185">Reference proteome</keyword>
<name>A0A0D1W318_ANEMI</name>
<keyword evidence="1" id="KW-0472">Membrane</keyword>
<evidence type="ECO:0000313" key="4">
    <source>
        <dbReference type="Proteomes" id="UP000037269"/>
    </source>
</evidence>
<evidence type="ECO:0000313" key="5">
    <source>
        <dbReference type="Proteomes" id="UP000182836"/>
    </source>
</evidence>
<dbReference type="AlphaFoldDB" id="A0A0D1W318"/>
<keyword evidence="1" id="KW-1133">Transmembrane helix</keyword>
<feature type="transmembrane region" description="Helical" evidence="1">
    <location>
        <begin position="27"/>
        <end position="46"/>
    </location>
</feature>
<dbReference type="Proteomes" id="UP000182836">
    <property type="component" value="Unassembled WGS sequence"/>
</dbReference>
<reference evidence="3 5" key="2">
    <citation type="submission" date="2016-10" db="EMBL/GenBank/DDBJ databases">
        <authorList>
            <person name="de Groot N.N."/>
        </authorList>
    </citation>
    <scope>NUCLEOTIDE SEQUENCE [LARGE SCALE GENOMIC DNA]</scope>
    <source>
        <strain evidence="3 5">DSM 2895</strain>
    </source>
</reference>
<evidence type="ECO:0000313" key="2">
    <source>
        <dbReference type="EMBL" id="KON95085.1"/>
    </source>
</evidence>
<reference evidence="2 4" key="1">
    <citation type="submission" date="2015-07" db="EMBL/GenBank/DDBJ databases">
        <title>Fjat-14205 dsm 2895.</title>
        <authorList>
            <person name="Liu B."/>
            <person name="Wang J."/>
            <person name="Zhu Y."/>
            <person name="Liu G."/>
            <person name="Chen Q."/>
            <person name="Chen Z."/>
            <person name="Lan J."/>
            <person name="Che J."/>
            <person name="Ge C."/>
            <person name="Shi H."/>
            <person name="Pan Z."/>
            <person name="Liu X."/>
        </authorList>
    </citation>
    <scope>NUCLEOTIDE SEQUENCE [LARGE SCALE GENOMIC DNA]</scope>
    <source>
        <strain evidence="2 4">DSM 2895</strain>
    </source>
</reference>
<dbReference type="PATRIC" id="fig|47500.8.peg.2368"/>
<dbReference type="EMBL" id="FNED01000017">
    <property type="protein sequence ID" value="SDJ41110.1"/>
    <property type="molecule type" value="Genomic_DNA"/>
</dbReference>
<keyword evidence="1" id="KW-0812">Transmembrane</keyword>
<gene>
    <name evidence="2" type="ORF">AF333_05905</name>
    <name evidence="3" type="ORF">SAMN04487909_11757</name>
</gene>
<evidence type="ECO:0008006" key="6">
    <source>
        <dbReference type="Google" id="ProtNLM"/>
    </source>
</evidence>
<proteinExistence type="predicted"/>
<dbReference type="Proteomes" id="UP000037269">
    <property type="component" value="Unassembled WGS sequence"/>
</dbReference>
<evidence type="ECO:0000313" key="3">
    <source>
        <dbReference type="EMBL" id="SDJ41110.1"/>
    </source>
</evidence>